<feature type="compositionally biased region" description="Polar residues" evidence="1">
    <location>
        <begin position="213"/>
        <end position="224"/>
    </location>
</feature>
<reference evidence="3" key="1">
    <citation type="submission" date="2020-11" db="EMBL/GenBank/DDBJ databases">
        <authorList>
            <person name="Tran Van P."/>
        </authorList>
    </citation>
    <scope>NUCLEOTIDE SEQUENCE</scope>
</reference>
<feature type="region of interest" description="Disordered" evidence="1">
    <location>
        <begin position="154"/>
        <end position="266"/>
    </location>
</feature>
<feature type="region of interest" description="Disordered" evidence="1">
    <location>
        <begin position="69"/>
        <end position="89"/>
    </location>
</feature>
<dbReference type="EMBL" id="OB662054">
    <property type="protein sequence ID" value="CAD7229421.1"/>
    <property type="molecule type" value="Genomic_DNA"/>
</dbReference>
<name>A0A7R8WD23_9CRUS</name>
<accession>A0A7R8WD23</accession>
<evidence type="ECO:0000259" key="2">
    <source>
        <dbReference type="Pfam" id="PF00168"/>
    </source>
</evidence>
<dbReference type="InterPro" id="IPR035892">
    <property type="entry name" value="C2_domain_sf"/>
</dbReference>
<organism evidence="3">
    <name type="scientific">Cyprideis torosa</name>
    <dbReference type="NCBI Taxonomy" id="163714"/>
    <lineage>
        <taxon>Eukaryota</taxon>
        <taxon>Metazoa</taxon>
        <taxon>Ecdysozoa</taxon>
        <taxon>Arthropoda</taxon>
        <taxon>Crustacea</taxon>
        <taxon>Oligostraca</taxon>
        <taxon>Ostracoda</taxon>
        <taxon>Podocopa</taxon>
        <taxon>Podocopida</taxon>
        <taxon>Cytherocopina</taxon>
        <taxon>Cytheroidea</taxon>
        <taxon>Cytherideidae</taxon>
        <taxon>Cyprideis</taxon>
    </lineage>
</organism>
<dbReference type="Gene3D" id="2.60.40.150">
    <property type="entry name" value="C2 domain"/>
    <property type="match status" value="1"/>
</dbReference>
<dbReference type="CDD" id="cd00030">
    <property type="entry name" value="C2"/>
    <property type="match status" value="1"/>
</dbReference>
<feature type="compositionally biased region" description="Basic and acidic residues" evidence="1">
    <location>
        <begin position="156"/>
        <end position="166"/>
    </location>
</feature>
<feature type="domain" description="C2" evidence="2">
    <location>
        <begin position="282"/>
        <end position="367"/>
    </location>
</feature>
<evidence type="ECO:0000256" key="1">
    <source>
        <dbReference type="SAM" id="MobiDB-lite"/>
    </source>
</evidence>
<protein>
    <recommendedName>
        <fullName evidence="2">C2 domain-containing protein</fullName>
    </recommendedName>
</protein>
<evidence type="ECO:0000313" key="3">
    <source>
        <dbReference type="EMBL" id="CAD7229421.1"/>
    </source>
</evidence>
<feature type="compositionally biased region" description="Basic and acidic residues" evidence="1">
    <location>
        <begin position="196"/>
        <end position="209"/>
    </location>
</feature>
<dbReference type="Pfam" id="PF00168">
    <property type="entry name" value="C2"/>
    <property type="match status" value="1"/>
</dbReference>
<feature type="compositionally biased region" description="Polar residues" evidence="1">
    <location>
        <begin position="232"/>
        <end position="243"/>
    </location>
</feature>
<sequence>MTWFPSQTMTKAGHKFLEILSNFFKVLFKFFRWLFCCCGLCCRYKSINDLYAKTENDGFVRVNVYGSVSPSQSRRSSARSDKSQPDFLLKAVQPPGPSQVYLPDLEFTLPLFQPDPESIHPSPLHPVVTRPLRLTLPPIPTTSRFISPLEVIAESPPRRTKSEADVRTPGSNDTEIVTDEEGETDASRRSTSSAISEKRKFSSTMDRRLSRAKTASPSPDSLTHSDLYVRATTGSDSKSSSATAEEFTCRSRSPRPRRKEPEEDPSFGKINFSSSWFREDKRLVINIRDIQGLPVKGEDSKYDVTVVGFVVSSRLYHHSSASSGYQNYHHQTKTIKGNLNPTFCDNLEFNHIKLGDKIRLSVYEPPNMSTSRRGSLLLSLSYRSSQEMSLVVVRAKGLKLSALQQPGKLSPFECGFMN</sequence>
<dbReference type="InterPro" id="IPR000008">
    <property type="entry name" value="C2_dom"/>
</dbReference>
<dbReference type="AlphaFoldDB" id="A0A7R8WD23"/>
<gene>
    <name evidence="3" type="ORF">CTOB1V02_LOCUS7291</name>
</gene>
<proteinExistence type="predicted"/>
<dbReference type="SUPFAM" id="SSF49562">
    <property type="entry name" value="C2 domain (Calcium/lipid-binding domain, CaLB)"/>
    <property type="match status" value="1"/>
</dbReference>